<feature type="compositionally biased region" description="Low complexity" evidence="1">
    <location>
        <begin position="197"/>
        <end position="212"/>
    </location>
</feature>
<dbReference type="OrthoDB" id="10256829at2759"/>
<dbReference type="Pfam" id="PF00092">
    <property type="entry name" value="VWA"/>
    <property type="match status" value="1"/>
</dbReference>
<dbReference type="Proteomes" id="UP000025227">
    <property type="component" value="Unplaced"/>
</dbReference>
<evidence type="ECO:0000256" key="2">
    <source>
        <dbReference type="SAM" id="SignalP"/>
    </source>
</evidence>
<feature type="region of interest" description="Disordered" evidence="1">
    <location>
        <begin position="171"/>
        <end position="215"/>
    </location>
</feature>
<dbReference type="PROSITE" id="PS50234">
    <property type="entry name" value="VWFA"/>
    <property type="match status" value="1"/>
</dbReference>
<protein>
    <submittedName>
        <fullName evidence="5">VWFA domain-containing protein</fullName>
    </submittedName>
</protein>
<feature type="chain" id="PRO_5029762792" evidence="2">
    <location>
        <begin position="21"/>
        <end position="535"/>
    </location>
</feature>
<keyword evidence="4" id="KW-1185">Reference proteome</keyword>
<reference evidence="5" key="1">
    <citation type="submission" date="2020-12" db="UniProtKB">
        <authorList>
            <consortium name="WormBaseParasite"/>
        </authorList>
    </citation>
    <scope>IDENTIFICATION</scope>
    <source>
        <strain evidence="5">MHco3</strain>
    </source>
</reference>
<dbReference type="OMA" id="EGMAHPA"/>
<feature type="region of interest" description="Disordered" evidence="1">
    <location>
        <begin position="314"/>
        <end position="349"/>
    </location>
</feature>
<dbReference type="InterPro" id="IPR052229">
    <property type="entry name" value="Collagen-VI/PIF"/>
</dbReference>
<dbReference type="SUPFAM" id="SSF53300">
    <property type="entry name" value="vWA-like"/>
    <property type="match status" value="1"/>
</dbReference>
<dbReference type="InterPro" id="IPR036465">
    <property type="entry name" value="vWFA_dom_sf"/>
</dbReference>
<dbReference type="InterPro" id="IPR002035">
    <property type="entry name" value="VWF_A"/>
</dbReference>
<keyword evidence="2" id="KW-0732">Signal</keyword>
<dbReference type="WBParaSite" id="HCON_00143140-00001">
    <property type="protein sequence ID" value="HCON_00143140-00001"/>
    <property type="gene ID" value="HCON_00143140"/>
</dbReference>
<feature type="compositionally biased region" description="Low complexity" evidence="1">
    <location>
        <begin position="327"/>
        <end position="349"/>
    </location>
</feature>
<accession>A0A7I4YTX3</accession>
<evidence type="ECO:0000313" key="4">
    <source>
        <dbReference type="Proteomes" id="UP000025227"/>
    </source>
</evidence>
<feature type="domain" description="VWFA" evidence="3">
    <location>
        <begin position="357"/>
        <end position="532"/>
    </location>
</feature>
<dbReference type="AlphaFoldDB" id="A0A7I4YTX3"/>
<sequence length="535" mass="59292">MRTALPVCFVLLLFTETVIACVDVLFVLDPSSEYSRSRSTKVALELAKRDGLRYSVAIRRHKSRYVFMMAKTTADLITALDTVDGDYERYLGMVTSEILRRRNVRPMAILLFSDTPVNATLATQWKDLSRNRKVHVFRVGTAKPTNELSVGDGESFEDILACSAINKSLGDVRRRPADPEQSPTTTRRQRIIPFSKTTRPPTTTRPVTTPGPKIRPVYRRKDKEADLGKSEAHNVPPAPRNVPPAPHNVLPAPHNAVPAPHNVLPASHNVVLPAPKPLFQESEPSLTVRERNSVHHPQILTAVSTSFIEINTPSTTAPHTKTHRVTPHSTTPATTRSSRVTTATTTTDRTPSGCTADIVFLMDFSDGTGDKSQDYLDIAAAAVGRLPISPHAVRVSLVRFSGPGRTETLFHLDKHTNKDDLIEELFRMQPTGGTTRTGEAIHYAIKQFANGKHGARKNVRKFIVLFTDGYAQDDPATAADTAREEGITMLAVAVRDRLRPNEQELIEITRNKEMILISPNGQQIRDKILDDRCPL</sequence>
<name>A0A7I4YTX3_HAECO</name>
<dbReference type="Gene3D" id="3.40.50.410">
    <property type="entry name" value="von Willebrand factor, type A domain"/>
    <property type="match status" value="1"/>
</dbReference>
<evidence type="ECO:0000256" key="1">
    <source>
        <dbReference type="SAM" id="MobiDB-lite"/>
    </source>
</evidence>
<evidence type="ECO:0000313" key="5">
    <source>
        <dbReference type="WBParaSite" id="HCON_00143140-00001"/>
    </source>
</evidence>
<dbReference type="PANTHER" id="PTHR22588">
    <property type="entry name" value="VWFA DOMAIN-CONTAINING PROTEIN"/>
    <property type="match status" value="1"/>
</dbReference>
<dbReference type="SMART" id="SM00327">
    <property type="entry name" value="VWA"/>
    <property type="match status" value="1"/>
</dbReference>
<feature type="signal peptide" evidence="2">
    <location>
        <begin position="1"/>
        <end position="20"/>
    </location>
</feature>
<organism evidence="4 5">
    <name type="scientific">Haemonchus contortus</name>
    <name type="common">Barber pole worm</name>
    <dbReference type="NCBI Taxonomy" id="6289"/>
    <lineage>
        <taxon>Eukaryota</taxon>
        <taxon>Metazoa</taxon>
        <taxon>Ecdysozoa</taxon>
        <taxon>Nematoda</taxon>
        <taxon>Chromadorea</taxon>
        <taxon>Rhabditida</taxon>
        <taxon>Rhabditina</taxon>
        <taxon>Rhabditomorpha</taxon>
        <taxon>Strongyloidea</taxon>
        <taxon>Trichostrongylidae</taxon>
        <taxon>Haemonchus</taxon>
    </lineage>
</organism>
<evidence type="ECO:0000259" key="3">
    <source>
        <dbReference type="PROSITE" id="PS50234"/>
    </source>
</evidence>
<dbReference type="PANTHER" id="PTHR22588:SF12">
    <property type="entry name" value="VWFA DOMAIN-CONTAINING PROTEIN"/>
    <property type="match status" value="1"/>
</dbReference>
<proteinExistence type="predicted"/>